<reference evidence="3" key="3">
    <citation type="submission" date="2025-04" db="UniProtKB">
        <authorList>
            <consortium name="RefSeq"/>
        </authorList>
    </citation>
    <scope>IDENTIFICATION</scope>
    <source>
        <strain evidence="3">CBS 304.34</strain>
    </source>
</reference>
<dbReference type="EMBL" id="MU003700">
    <property type="protein sequence ID" value="KAF2809867.1"/>
    <property type="molecule type" value="Genomic_DNA"/>
</dbReference>
<keyword evidence="2" id="KW-1185">Reference proteome</keyword>
<protein>
    <submittedName>
        <fullName evidence="1 3">Uncharacterized protein</fullName>
    </submittedName>
</protein>
<reference evidence="1 3" key="1">
    <citation type="journal article" date="2020" name="Stud. Mycol.">
        <title>101 Dothideomycetes genomes: a test case for predicting lifestyles and emergence of pathogens.</title>
        <authorList>
            <person name="Haridas S."/>
            <person name="Albert R."/>
            <person name="Binder M."/>
            <person name="Bloem J."/>
            <person name="Labutti K."/>
            <person name="Salamov A."/>
            <person name="Andreopoulos B."/>
            <person name="Baker S."/>
            <person name="Barry K."/>
            <person name="Bills G."/>
            <person name="Bluhm B."/>
            <person name="Cannon C."/>
            <person name="Castanera R."/>
            <person name="Culley D."/>
            <person name="Daum C."/>
            <person name="Ezra D."/>
            <person name="Gonzalez J."/>
            <person name="Henrissat B."/>
            <person name="Kuo A."/>
            <person name="Liang C."/>
            <person name="Lipzen A."/>
            <person name="Lutzoni F."/>
            <person name="Magnuson J."/>
            <person name="Mondo S."/>
            <person name="Nolan M."/>
            <person name="Ohm R."/>
            <person name="Pangilinan J."/>
            <person name="Park H.-J."/>
            <person name="Ramirez L."/>
            <person name="Alfaro M."/>
            <person name="Sun H."/>
            <person name="Tritt A."/>
            <person name="Yoshinaga Y."/>
            <person name="Zwiers L.-H."/>
            <person name="Turgeon B."/>
            <person name="Goodwin S."/>
            <person name="Spatafora J."/>
            <person name="Crous P."/>
            <person name="Grigoriev I."/>
        </authorList>
    </citation>
    <scope>NUCLEOTIDE SEQUENCE</scope>
    <source>
        <strain evidence="1 3">CBS 304.34</strain>
    </source>
</reference>
<reference evidence="3" key="2">
    <citation type="submission" date="2020-04" db="EMBL/GenBank/DDBJ databases">
        <authorList>
            <consortium name="NCBI Genome Project"/>
        </authorList>
    </citation>
    <scope>NUCLEOTIDE SEQUENCE</scope>
    <source>
        <strain evidence="3">CBS 304.34</strain>
    </source>
</reference>
<accession>A0A6A6YPS0</accession>
<dbReference type="RefSeq" id="XP_033576831.1">
    <property type="nucleotide sequence ID" value="XM_033725472.1"/>
</dbReference>
<proteinExistence type="predicted"/>
<sequence length="149" mass="16452">MKDLRTRFEALGCVCKSLTDNSFEAQPGSLRTQKQINDVVKEQAECYQDLVRLEEAKLSAAKSSKTLLDIPSERNRMTFGLPVYPHIVLTPAGTWADLECALCNGNSVGPLGRRSCSSKYLKGLHGFTSHIQHVHSNPVTVRIQALHSS</sequence>
<name>A0A6A6YPS0_9PEZI</name>
<dbReference type="AlphaFoldDB" id="A0A6A6YPS0"/>
<organism evidence="1">
    <name type="scientific">Mytilinidion resinicola</name>
    <dbReference type="NCBI Taxonomy" id="574789"/>
    <lineage>
        <taxon>Eukaryota</taxon>
        <taxon>Fungi</taxon>
        <taxon>Dikarya</taxon>
        <taxon>Ascomycota</taxon>
        <taxon>Pezizomycotina</taxon>
        <taxon>Dothideomycetes</taxon>
        <taxon>Pleosporomycetidae</taxon>
        <taxon>Mytilinidiales</taxon>
        <taxon>Mytilinidiaceae</taxon>
        <taxon>Mytilinidion</taxon>
    </lineage>
</organism>
<evidence type="ECO:0000313" key="1">
    <source>
        <dbReference type="EMBL" id="KAF2809867.1"/>
    </source>
</evidence>
<gene>
    <name evidence="1 3" type="ORF">BDZ99DRAFT_519965</name>
</gene>
<dbReference type="Proteomes" id="UP000504636">
    <property type="component" value="Unplaced"/>
</dbReference>
<dbReference type="GeneID" id="54466365"/>
<evidence type="ECO:0000313" key="3">
    <source>
        <dbReference type="RefSeq" id="XP_033576831.1"/>
    </source>
</evidence>
<dbReference type="OrthoDB" id="3864188at2759"/>
<evidence type="ECO:0000313" key="2">
    <source>
        <dbReference type="Proteomes" id="UP000504636"/>
    </source>
</evidence>